<feature type="signal peptide" evidence="4">
    <location>
        <begin position="1"/>
        <end position="24"/>
    </location>
</feature>
<feature type="region of interest" description="Disordered" evidence="3">
    <location>
        <begin position="35"/>
        <end position="78"/>
    </location>
</feature>
<evidence type="ECO:0000313" key="7">
    <source>
        <dbReference type="Proteomes" id="UP001595914"/>
    </source>
</evidence>
<feature type="domain" description="Leucine-binding protein" evidence="5">
    <location>
        <begin position="80"/>
        <end position="422"/>
    </location>
</feature>
<dbReference type="PANTHER" id="PTHR47235:SF1">
    <property type="entry name" value="BLR6548 PROTEIN"/>
    <property type="match status" value="1"/>
</dbReference>
<dbReference type="SUPFAM" id="SSF53822">
    <property type="entry name" value="Periplasmic binding protein-like I"/>
    <property type="match status" value="1"/>
</dbReference>
<dbReference type="InterPro" id="IPR028081">
    <property type="entry name" value="Leu-bd"/>
</dbReference>
<feature type="chain" id="PRO_5047067696" evidence="4">
    <location>
        <begin position="25"/>
        <end position="475"/>
    </location>
</feature>
<evidence type="ECO:0000256" key="1">
    <source>
        <dbReference type="ARBA" id="ARBA00010062"/>
    </source>
</evidence>
<keyword evidence="2 4" id="KW-0732">Signal</keyword>
<name>A0ABV9FV29_9NOCA</name>
<organism evidence="6 7">
    <name type="scientific">Rhodococcus kronopolitis</name>
    <dbReference type="NCBI Taxonomy" id="1460226"/>
    <lineage>
        <taxon>Bacteria</taxon>
        <taxon>Bacillati</taxon>
        <taxon>Actinomycetota</taxon>
        <taxon>Actinomycetes</taxon>
        <taxon>Mycobacteriales</taxon>
        <taxon>Nocardiaceae</taxon>
        <taxon>Rhodococcus</taxon>
    </lineage>
</organism>
<dbReference type="Pfam" id="PF13458">
    <property type="entry name" value="Peripla_BP_6"/>
    <property type="match status" value="1"/>
</dbReference>
<evidence type="ECO:0000256" key="3">
    <source>
        <dbReference type="SAM" id="MobiDB-lite"/>
    </source>
</evidence>
<feature type="compositionally biased region" description="Low complexity" evidence="3">
    <location>
        <begin position="42"/>
        <end position="52"/>
    </location>
</feature>
<reference evidence="7" key="1">
    <citation type="journal article" date="2019" name="Int. J. Syst. Evol. Microbiol.">
        <title>The Global Catalogue of Microorganisms (GCM) 10K type strain sequencing project: providing services to taxonomists for standard genome sequencing and annotation.</title>
        <authorList>
            <consortium name="The Broad Institute Genomics Platform"/>
            <consortium name="The Broad Institute Genome Sequencing Center for Infectious Disease"/>
            <person name="Wu L."/>
            <person name="Ma J."/>
        </authorList>
    </citation>
    <scope>NUCLEOTIDE SEQUENCE [LARGE SCALE GENOMIC DNA]</scope>
    <source>
        <strain evidence="7">CCUG 54520</strain>
    </source>
</reference>
<comment type="caution">
    <text evidence="6">The sequence shown here is derived from an EMBL/GenBank/DDBJ whole genome shotgun (WGS) entry which is preliminary data.</text>
</comment>
<dbReference type="PANTHER" id="PTHR47235">
    <property type="entry name" value="BLR6548 PROTEIN"/>
    <property type="match status" value="1"/>
</dbReference>
<gene>
    <name evidence="6" type="ORF">ACFO6S_15485</name>
</gene>
<dbReference type="RefSeq" id="WP_378418429.1">
    <property type="nucleotide sequence ID" value="NZ_JBHSFO010000009.1"/>
</dbReference>
<dbReference type="Gene3D" id="3.40.50.2300">
    <property type="match status" value="2"/>
</dbReference>
<evidence type="ECO:0000256" key="4">
    <source>
        <dbReference type="SAM" id="SignalP"/>
    </source>
</evidence>
<evidence type="ECO:0000256" key="2">
    <source>
        <dbReference type="ARBA" id="ARBA00022729"/>
    </source>
</evidence>
<sequence length="475" mass="50278">MKRKNTAKLLAALAVSATLVSGCATDRGGDVGVPVAGGSGTGTDSSSASTSAQKFGDLDSPCGEGDAKGSTDQGVSDTEIKIGFGDDRGYVKSPGLNKEMSDAVNAMIDWCNEQGGINGREVVGTDYDAAMTQANSVMQEACASQFMMVGYGFAMDQTAEQTRVACNMVSVPGFTVSPDAANGPMTYQGVPFPVDYANGSQWFQMAEMHPDLLNDFDLINSTMPTIISSTTKIRSIAEAAGFKLKNCGVTLNYEGESSYVPFAEKYKECGVKGLWTSRSASPGELNFVKALDQVGMDPIFFGEATWYGQTVSDWNKDTGLLDNLNAGMTFQMLENADKVPAVQKYIDLVEAGGGKTALLGMQAASSFLLWATAADECGSDLTRQCMVNELAKADDWTAGGLHAATDPGKNMPATCGLMTSLKGDEYSQAFPATSGEFKCDPKYLVATDRSTWGTDLGSDRISTKFLNPNLIKPQS</sequence>
<dbReference type="PROSITE" id="PS51257">
    <property type="entry name" value="PROKAR_LIPOPROTEIN"/>
    <property type="match status" value="1"/>
</dbReference>
<dbReference type="EMBL" id="JBHSFO010000009">
    <property type="protein sequence ID" value="MFC4605098.1"/>
    <property type="molecule type" value="Genomic_DNA"/>
</dbReference>
<dbReference type="Proteomes" id="UP001595914">
    <property type="component" value="Unassembled WGS sequence"/>
</dbReference>
<dbReference type="InterPro" id="IPR028082">
    <property type="entry name" value="Peripla_BP_I"/>
</dbReference>
<keyword evidence="7" id="KW-1185">Reference proteome</keyword>
<evidence type="ECO:0000259" key="5">
    <source>
        <dbReference type="Pfam" id="PF13458"/>
    </source>
</evidence>
<accession>A0ABV9FV29</accession>
<comment type="similarity">
    <text evidence="1">Belongs to the leucine-binding protein family.</text>
</comment>
<evidence type="ECO:0000313" key="6">
    <source>
        <dbReference type="EMBL" id="MFC4605098.1"/>
    </source>
</evidence>
<proteinExistence type="inferred from homology"/>
<protein>
    <submittedName>
        <fullName evidence="6">ABC transporter substrate-binding protein</fullName>
    </submittedName>
</protein>